<keyword evidence="9" id="KW-0444">Lipid biosynthesis</keyword>
<evidence type="ECO:0000313" key="21">
    <source>
        <dbReference type="Proteomes" id="UP001165395"/>
    </source>
</evidence>
<evidence type="ECO:0000256" key="15">
    <source>
        <dbReference type="ARBA" id="ARBA00023136"/>
    </source>
</evidence>
<evidence type="ECO:0000256" key="17">
    <source>
        <dbReference type="ARBA" id="ARBA00023264"/>
    </source>
</evidence>
<proteinExistence type="inferred from homology"/>
<dbReference type="PROSITE" id="PS01315">
    <property type="entry name" value="CDS"/>
    <property type="match status" value="1"/>
</dbReference>
<evidence type="ECO:0000256" key="5">
    <source>
        <dbReference type="ARBA" id="ARBA00010185"/>
    </source>
</evidence>
<evidence type="ECO:0000256" key="9">
    <source>
        <dbReference type="ARBA" id="ARBA00022516"/>
    </source>
</evidence>
<feature type="transmembrane region" description="Helical" evidence="19">
    <location>
        <begin position="203"/>
        <end position="223"/>
    </location>
</feature>
<accession>A0ABS8D639</accession>
<feature type="transmembrane region" description="Helical" evidence="19">
    <location>
        <begin position="55"/>
        <end position="74"/>
    </location>
</feature>
<evidence type="ECO:0000256" key="18">
    <source>
        <dbReference type="RuleBase" id="RU003938"/>
    </source>
</evidence>
<evidence type="ECO:0000256" key="13">
    <source>
        <dbReference type="ARBA" id="ARBA00022989"/>
    </source>
</evidence>
<evidence type="ECO:0000256" key="11">
    <source>
        <dbReference type="ARBA" id="ARBA00022692"/>
    </source>
</evidence>
<feature type="transmembrane region" description="Helical" evidence="19">
    <location>
        <begin position="179"/>
        <end position="197"/>
    </location>
</feature>
<dbReference type="PANTHER" id="PTHR46382:SF1">
    <property type="entry name" value="PHOSPHATIDATE CYTIDYLYLTRANSFERASE"/>
    <property type="match status" value="1"/>
</dbReference>
<dbReference type="Pfam" id="PF01148">
    <property type="entry name" value="CTP_transf_1"/>
    <property type="match status" value="1"/>
</dbReference>
<evidence type="ECO:0000256" key="14">
    <source>
        <dbReference type="ARBA" id="ARBA00023098"/>
    </source>
</evidence>
<keyword evidence="12 18" id="KW-0548">Nucleotidyltransferase</keyword>
<evidence type="ECO:0000256" key="6">
    <source>
        <dbReference type="ARBA" id="ARBA00012487"/>
    </source>
</evidence>
<evidence type="ECO:0000256" key="10">
    <source>
        <dbReference type="ARBA" id="ARBA00022679"/>
    </source>
</evidence>
<comment type="pathway">
    <text evidence="4">Lipid metabolism.</text>
</comment>
<evidence type="ECO:0000256" key="4">
    <source>
        <dbReference type="ARBA" id="ARBA00005189"/>
    </source>
</evidence>
<gene>
    <name evidence="20" type="ORF">LIN78_08555</name>
</gene>
<protein>
    <recommendedName>
        <fullName evidence="7 18">Phosphatidate cytidylyltransferase</fullName>
        <ecNumber evidence="6 18">2.7.7.41</ecNumber>
    </recommendedName>
</protein>
<evidence type="ECO:0000256" key="19">
    <source>
        <dbReference type="SAM" id="Phobius"/>
    </source>
</evidence>
<feature type="transmembrane region" description="Helical" evidence="19">
    <location>
        <begin position="109"/>
        <end position="127"/>
    </location>
</feature>
<evidence type="ECO:0000256" key="3">
    <source>
        <dbReference type="ARBA" id="ARBA00005119"/>
    </source>
</evidence>
<evidence type="ECO:0000256" key="12">
    <source>
        <dbReference type="ARBA" id="ARBA00022695"/>
    </source>
</evidence>
<keyword evidence="15 19" id="KW-0472">Membrane</keyword>
<comment type="caution">
    <text evidence="20">The sequence shown here is derived from an EMBL/GenBank/DDBJ whole genome shotgun (WGS) entry which is preliminary data.</text>
</comment>
<dbReference type="GO" id="GO:0004605">
    <property type="term" value="F:phosphatidate cytidylyltransferase activity"/>
    <property type="evidence" value="ECO:0007669"/>
    <property type="project" value="UniProtKB-EC"/>
</dbReference>
<comment type="pathway">
    <text evidence="3 18">Phospholipid metabolism; CDP-diacylglycerol biosynthesis; CDP-diacylglycerol from sn-glycerol 3-phosphate: step 3/3.</text>
</comment>
<keyword evidence="10 18" id="KW-0808">Transferase</keyword>
<dbReference type="PANTHER" id="PTHR46382">
    <property type="entry name" value="PHOSPHATIDATE CYTIDYLYLTRANSFERASE"/>
    <property type="match status" value="1"/>
</dbReference>
<evidence type="ECO:0000256" key="16">
    <source>
        <dbReference type="ARBA" id="ARBA00023209"/>
    </source>
</evidence>
<evidence type="ECO:0000313" key="20">
    <source>
        <dbReference type="EMBL" id="MCB6183597.1"/>
    </source>
</evidence>
<feature type="transmembrane region" description="Helical" evidence="19">
    <location>
        <begin position="80"/>
        <end position="97"/>
    </location>
</feature>
<keyword evidence="16" id="KW-0594">Phospholipid biosynthesis</keyword>
<dbReference type="RefSeq" id="WP_227180379.1">
    <property type="nucleotide sequence ID" value="NZ_JAJBZT010000004.1"/>
</dbReference>
<keyword evidence="21" id="KW-1185">Reference proteome</keyword>
<dbReference type="InterPro" id="IPR000374">
    <property type="entry name" value="PC_trans"/>
</dbReference>
<evidence type="ECO:0000256" key="8">
    <source>
        <dbReference type="ARBA" id="ARBA00022475"/>
    </source>
</evidence>
<keyword evidence="17" id="KW-1208">Phospholipid metabolism</keyword>
<feature type="transmembrane region" description="Helical" evidence="19">
    <location>
        <begin position="31"/>
        <end position="50"/>
    </location>
</feature>
<comment type="subcellular location">
    <subcellularLocation>
        <location evidence="2">Cell membrane</location>
        <topology evidence="2">Multi-pass membrane protein</topology>
    </subcellularLocation>
</comment>
<name>A0ABS8D639_9NEIS</name>
<comment type="similarity">
    <text evidence="5 18">Belongs to the CDS family.</text>
</comment>
<keyword evidence="13 19" id="KW-1133">Transmembrane helix</keyword>
<sequence length="274" mass="29829">MLKTRLITAFILIPLVLLALFQSSPLVWRLIVLAVTMIAAWEWTALASWVGVKKWAFVALIGAAFPVLLSAWQIDLVKAIVATCTIGFWMLLVPVWLAKKAKLKHSPVMLITGFFTLLPFSLGLVFWREIVWQASVGAYLLLLMITVVAIADTSAYFAGRRFGKHKLAPAISPGKTIEGAIGAFVGVSILMLGIANLPAIAALNISIVTFIVIALIATPLSIMGDLYESWLKRCAGIKDSSQLLPGHGGVLDRLDALMPVISVSIMCLELYRSW</sequence>
<keyword evidence="14" id="KW-0443">Lipid metabolism</keyword>
<keyword evidence="8" id="KW-1003">Cell membrane</keyword>
<feature type="transmembrane region" description="Helical" evidence="19">
    <location>
        <begin position="139"/>
        <end position="158"/>
    </location>
</feature>
<reference evidence="20" key="1">
    <citation type="submission" date="2021-10" db="EMBL/GenBank/DDBJ databases">
        <title>The complete genome sequence of Leeia sp. TBRC 13508.</title>
        <authorList>
            <person name="Charoenyingcharoen P."/>
            <person name="Yukphan P."/>
        </authorList>
    </citation>
    <scope>NUCLEOTIDE SEQUENCE</scope>
    <source>
        <strain evidence="20">TBRC 13508</strain>
    </source>
</reference>
<dbReference type="EMBL" id="JAJBZT010000004">
    <property type="protein sequence ID" value="MCB6183597.1"/>
    <property type="molecule type" value="Genomic_DNA"/>
</dbReference>
<organism evidence="20 21">
    <name type="scientific">Leeia speluncae</name>
    <dbReference type="NCBI Taxonomy" id="2884804"/>
    <lineage>
        <taxon>Bacteria</taxon>
        <taxon>Pseudomonadati</taxon>
        <taxon>Pseudomonadota</taxon>
        <taxon>Betaproteobacteria</taxon>
        <taxon>Neisseriales</taxon>
        <taxon>Leeiaceae</taxon>
        <taxon>Leeia</taxon>
    </lineage>
</organism>
<dbReference type="EC" id="2.7.7.41" evidence="6 18"/>
<comment type="catalytic activity">
    <reaction evidence="1 18">
        <text>a 1,2-diacyl-sn-glycero-3-phosphate + CTP + H(+) = a CDP-1,2-diacyl-sn-glycerol + diphosphate</text>
        <dbReference type="Rhea" id="RHEA:16229"/>
        <dbReference type="ChEBI" id="CHEBI:15378"/>
        <dbReference type="ChEBI" id="CHEBI:33019"/>
        <dbReference type="ChEBI" id="CHEBI:37563"/>
        <dbReference type="ChEBI" id="CHEBI:58332"/>
        <dbReference type="ChEBI" id="CHEBI:58608"/>
        <dbReference type="EC" id="2.7.7.41"/>
    </reaction>
</comment>
<dbReference type="Proteomes" id="UP001165395">
    <property type="component" value="Unassembled WGS sequence"/>
</dbReference>
<keyword evidence="11 18" id="KW-0812">Transmembrane</keyword>
<evidence type="ECO:0000256" key="1">
    <source>
        <dbReference type="ARBA" id="ARBA00001698"/>
    </source>
</evidence>
<evidence type="ECO:0000256" key="7">
    <source>
        <dbReference type="ARBA" id="ARBA00019373"/>
    </source>
</evidence>
<evidence type="ECO:0000256" key="2">
    <source>
        <dbReference type="ARBA" id="ARBA00004651"/>
    </source>
</evidence>